<proteinExistence type="predicted"/>
<keyword evidence="2" id="KW-1185">Reference proteome</keyword>
<gene>
    <name evidence="1" type="ORF">SNE40_023258</name>
</gene>
<dbReference type="AlphaFoldDB" id="A0AAN8IVX0"/>
<organism evidence="1 2">
    <name type="scientific">Patella caerulea</name>
    <name type="common">Rayed Mediterranean limpet</name>
    <dbReference type="NCBI Taxonomy" id="87958"/>
    <lineage>
        <taxon>Eukaryota</taxon>
        <taxon>Metazoa</taxon>
        <taxon>Spiralia</taxon>
        <taxon>Lophotrochozoa</taxon>
        <taxon>Mollusca</taxon>
        <taxon>Gastropoda</taxon>
        <taxon>Patellogastropoda</taxon>
        <taxon>Patelloidea</taxon>
        <taxon>Patellidae</taxon>
        <taxon>Patella</taxon>
    </lineage>
</organism>
<dbReference type="Proteomes" id="UP001347796">
    <property type="component" value="Unassembled WGS sequence"/>
</dbReference>
<protein>
    <submittedName>
        <fullName evidence="1">Uncharacterized protein</fullName>
    </submittedName>
</protein>
<evidence type="ECO:0000313" key="2">
    <source>
        <dbReference type="Proteomes" id="UP001347796"/>
    </source>
</evidence>
<accession>A0AAN8IVX0</accession>
<sequence>MDVVDIIKRHLDDEQVEGLCSKFHFPPETLAQLKTDKREMTATDFKEKWVDRTYRRNDFQRDLESHLTSVKAWPVLSTLDELEYFNKYAPPLYKFDSSGPEAMAEPSGFYLRRSSPVENSDHEEYELGCCADEDETHVKVLETEV</sequence>
<evidence type="ECO:0000313" key="1">
    <source>
        <dbReference type="EMBL" id="KAK6166605.1"/>
    </source>
</evidence>
<dbReference type="EMBL" id="JAZGQO010000021">
    <property type="protein sequence ID" value="KAK6166605.1"/>
    <property type="molecule type" value="Genomic_DNA"/>
</dbReference>
<name>A0AAN8IVX0_PATCE</name>
<reference evidence="1 2" key="1">
    <citation type="submission" date="2024-01" db="EMBL/GenBank/DDBJ databases">
        <title>The genome of the rayed Mediterranean limpet Patella caerulea (Linnaeus, 1758).</title>
        <authorList>
            <person name="Anh-Thu Weber A."/>
            <person name="Halstead-Nussloch G."/>
        </authorList>
    </citation>
    <scope>NUCLEOTIDE SEQUENCE [LARGE SCALE GENOMIC DNA]</scope>
    <source>
        <strain evidence="1">AATW-2023a</strain>
        <tissue evidence="1">Whole specimen</tissue>
    </source>
</reference>
<comment type="caution">
    <text evidence="1">The sequence shown here is derived from an EMBL/GenBank/DDBJ whole genome shotgun (WGS) entry which is preliminary data.</text>
</comment>